<accession>A0A2P6N2R5</accession>
<dbReference type="OrthoDB" id="61900at2759"/>
<evidence type="ECO:0000313" key="2">
    <source>
        <dbReference type="Proteomes" id="UP000241769"/>
    </source>
</evidence>
<gene>
    <name evidence="1" type="ORF">PROFUN_13847</name>
</gene>
<comment type="caution">
    <text evidence="1">The sequence shown here is derived from an EMBL/GenBank/DDBJ whole genome shotgun (WGS) entry which is preliminary data.</text>
</comment>
<dbReference type="AlphaFoldDB" id="A0A2P6N2R5"/>
<sequence length="189" mass="21816">MEEIIEDYITVEKQWIEQLSREEIETVQYWGEVLFMLSGLKPCVLMTETPHVSLTVHEIASNILTPNFSLKDSLVVVNNRHHLSSEVHRILCLDAVEVTPVEVMRTEEELAKILDYPFPLPSPEELTSNDEMMEVVYFDVSRGKEPIPLSSYGILHCKMAEAIKHFKSYRRDLLPIVDLRMASQRVETS</sequence>
<organism evidence="1 2">
    <name type="scientific">Planoprotostelium fungivorum</name>
    <dbReference type="NCBI Taxonomy" id="1890364"/>
    <lineage>
        <taxon>Eukaryota</taxon>
        <taxon>Amoebozoa</taxon>
        <taxon>Evosea</taxon>
        <taxon>Variosea</taxon>
        <taxon>Cavosteliida</taxon>
        <taxon>Cavosteliaceae</taxon>
        <taxon>Planoprotostelium</taxon>
    </lineage>
</organism>
<protein>
    <submittedName>
        <fullName evidence="1">Uncharacterized protein</fullName>
    </submittedName>
</protein>
<reference evidence="1 2" key="1">
    <citation type="journal article" date="2018" name="Genome Biol. Evol.">
        <title>Multiple Roots of Fruiting Body Formation in Amoebozoa.</title>
        <authorList>
            <person name="Hillmann F."/>
            <person name="Forbes G."/>
            <person name="Novohradska S."/>
            <person name="Ferling I."/>
            <person name="Riege K."/>
            <person name="Groth M."/>
            <person name="Westermann M."/>
            <person name="Marz M."/>
            <person name="Spaller T."/>
            <person name="Winckler T."/>
            <person name="Schaap P."/>
            <person name="Glockner G."/>
        </authorList>
    </citation>
    <scope>NUCLEOTIDE SEQUENCE [LARGE SCALE GENOMIC DNA]</scope>
    <source>
        <strain evidence="1 2">Jena</strain>
    </source>
</reference>
<evidence type="ECO:0000313" key="1">
    <source>
        <dbReference type="EMBL" id="PRP78237.1"/>
    </source>
</evidence>
<dbReference type="InParanoid" id="A0A2P6N2R5"/>
<keyword evidence="2" id="KW-1185">Reference proteome</keyword>
<name>A0A2P6N2R5_9EUKA</name>
<dbReference type="EMBL" id="MDYQ01000234">
    <property type="protein sequence ID" value="PRP78237.1"/>
    <property type="molecule type" value="Genomic_DNA"/>
</dbReference>
<dbReference type="Proteomes" id="UP000241769">
    <property type="component" value="Unassembled WGS sequence"/>
</dbReference>
<proteinExistence type="predicted"/>